<comment type="caution">
    <text evidence="6">The sequence shown here is derived from an EMBL/GenBank/DDBJ whole genome shotgun (WGS) entry which is preliminary data.</text>
</comment>
<organism evidence="6 7">
    <name type="scientific">Acrocarpospora macrocephala</name>
    <dbReference type="NCBI Taxonomy" id="150177"/>
    <lineage>
        <taxon>Bacteria</taxon>
        <taxon>Bacillati</taxon>
        <taxon>Actinomycetota</taxon>
        <taxon>Actinomycetes</taxon>
        <taxon>Streptosporangiales</taxon>
        <taxon>Streptosporangiaceae</taxon>
        <taxon>Acrocarpospora</taxon>
    </lineage>
</organism>
<dbReference type="GO" id="GO:0003677">
    <property type="term" value="F:DNA binding"/>
    <property type="evidence" value="ECO:0007669"/>
    <property type="project" value="UniProtKB-KW"/>
</dbReference>
<reference evidence="6 7" key="1">
    <citation type="submission" date="2019-10" db="EMBL/GenBank/DDBJ databases">
        <title>Whole genome shotgun sequence of Acrocarpospora macrocephala NBRC 16266.</title>
        <authorList>
            <person name="Ichikawa N."/>
            <person name="Kimura A."/>
            <person name="Kitahashi Y."/>
            <person name="Komaki H."/>
            <person name="Oguchi A."/>
        </authorList>
    </citation>
    <scope>NUCLEOTIDE SEQUENCE [LARGE SCALE GENOMIC DNA]</scope>
    <source>
        <strain evidence="6 7">NBRC 16266</strain>
    </source>
</reference>
<dbReference type="InterPro" id="IPR036388">
    <property type="entry name" value="WH-like_DNA-bd_sf"/>
</dbReference>
<dbReference type="Pfam" id="PF01380">
    <property type="entry name" value="SIS"/>
    <property type="match status" value="1"/>
</dbReference>
<keyword evidence="7" id="KW-1185">Reference proteome</keyword>
<evidence type="ECO:0000256" key="3">
    <source>
        <dbReference type="ARBA" id="ARBA00023163"/>
    </source>
</evidence>
<evidence type="ECO:0000259" key="4">
    <source>
        <dbReference type="PROSITE" id="PS51071"/>
    </source>
</evidence>
<evidence type="ECO:0000259" key="5">
    <source>
        <dbReference type="PROSITE" id="PS51464"/>
    </source>
</evidence>
<dbReference type="CDD" id="cd05013">
    <property type="entry name" value="SIS_RpiR"/>
    <property type="match status" value="1"/>
</dbReference>
<dbReference type="InterPro" id="IPR035472">
    <property type="entry name" value="RpiR-like_SIS"/>
</dbReference>
<keyword evidence="3" id="KW-0804">Transcription</keyword>
<proteinExistence type="predicted"/>
<sequence length="290" mass="31124">MSIQSDIQARAESFPPTMRRIADAILDRPQLMVDSTISEVARACDTSEASIVRFCRTLGFTGFPQLKLQMAAELAKESAEFGGGEPGSYGADISPSDTLAEMAAKIANSEILGIRETVDNIDFDVLRSVVRKLDRAKRVVLFGVGASNVGAQDLAQKLLRIGHVALAFHDAHAALVSSALLGAADVAIGFSHSGRTKETNAFLRAAKDSGAYTVAVTNVPDSPLTGHADAVLRTAVRETTFRSGAMASRIAQLTIVDYLFVGVARSRYEHTVQALKSTYEIVRELRDDPQ</sequence>
<dbReference type="GO" id="GO:1901135">
    <property type="term" value="P:carbohydrate derivative metabolic process"/>
    <property type="evidence" value="ECO:0007669"/>
    <property type="project" value="InterPro"/>
</dbReference>
<evidence type="ECO:0000313" key="6">
    <source>
        <dbReference type="EMBL" id="GES06782.1"/>
    </source>
</evidence>
<evidence type="ECO:0000313" key="7">
    <source>
        <dbReference type="Proteomes" id="UP000331127"/>
    </source>
</evidence>
<feature type="domain" description="HTH rpiR-type" evidence="4">
    <location>
        <begin position="1"/>
        <end position="77"/>
    </location>
</feature>
<dbReference type="InterPro" id="IPR000281">
    <property type="entry name" value="HTH_RpiR"/>
</dbReference>
<dbReference type="RefSeq" id="WP_155352515.1">
    <property type="nucleotide sequence ID" value="NZ_BAAAHL010000029.1"/>
</dbReference>
<keyword evidence="2" id="KW-0238">DNA-binding</keyword>
<dbReference type="PANTHER" id="PTHR30514:SF1">
    <property type="entry name" value="HTH-TYPE TRANSCRIPTIONAL REGULATOR HEXR-RELATED"/>
    <property type="match status" value="1"/>
</dbReference>
<dbReference type="EMBL" id="BLAE01000004">
    <property type="protein sequence ID" value="GES06782.1"/>
    <property type="molecule type" value="Genomic_DNA"/>
</dbReference>
<evidence type="ECO:0000256" key="1">
    <source>
        <dbReference type="ARBA" id="ARBA00023015"/>
    </source>
</evidence>
<dbReference type="PROSITE" id="PS51464">
    <property type="entry name" value="SIS"/>
    <property type="match status" value="1"/>
</dbReference>
<dbReference type="Gene3D" id="1.10.10.10">
    <property type="entry name" value="Winged helix-like DNA-binding domain superfamily/Winged helix DNA-binding domain"/>
    <property type="match status" value="1"/>
</dbReference>
<name>A0A5M3WFD1_9ACTN</name>
<dbReference type="PROSITE" id="PS51071">
    <property type="entry name" value="HTH_RPIR"/>
    <property type="match status" value="1"/>
</dbReference>
<dbReference type="InterPro" id="IPR047640">
    <property type="entry name" value="RpiR-like"/>
</dbReference>
<evidence type="ECO:0000256" key="2">
    <source>
        <dbReference type="ARBA" id="ARBA00023125"/>
    </source>
</evidence>
<dbReference type="InterPro" id="IPR001347">
    <property type="entry name" value="SIS_dom"/>
</dbReference>
<feature type="domain" description="SIS" evidence="5">
    <location>
        <begin position="129"/>
        <end position="269"/>
    </location>
</feature>
<dbReference type="AlphaFoldDB" id="A0A5M3WFD1"/>
<dbReference type="SUPFAM" id="SSF53697">
    <property type="entry name" value="SIS domain"/>
    <property type="match status" value="1"/>
</dbReference>
<accession>A0A5M3WFD1</accession>
<dbReference type="GO" id="GO:0097367">
    <property type="term" value="F:carbohydrate derivative binding"/>
    <property type="evidence" value="ECO:0007669"/>
    <property type="project" value="InterPro"/>
</dbReference>
<dbReference type="SUPFAM" id="SSF46689">
    <property type="entry name" value="Homeodomain-like"/>
    <property type="match status" value="1"/>
</dbReference>
<gene>
    <name evidence="6" type="ORF">Amac_003770</name>
</gene>
<dbReference type="InterPro" id="IPR009057">
    <property type="entry name" value="Homeodomain-like_sf"/>
</dbReference>
<dbReference type="GO" id="GO:0003700">
    <property type="term" value="F:DNA-binding transcription factor activity"/>
    <property type="evidence" value="ECO:0007669"/>
    <property type="project" value="InterPro"/>
</dbReference>
<dbReference type="Proteomes" id="UP000331127">
    <property type="component" value="Unassembled WGS sequence"/>
</dbReference>
<dbReference type="PANTHER" id="PTHR30514">
    <property type="entry name" value="GLUCOKINASE"/>
    <property type="match status" value="1"/>
</dbReference>
<keyword evidence="1" id="KW-0805">Transcription regulation</keyword>
<dbReference type="Pfam" id="PF01418">
    <property type="entry name" value="HTH_6"/>
    <property type="match status" value="1"/>
</dbReference>
<dbReference type="OrthoDB" id="370421at2"/>
<protein>
    <submittedName>
        <fullName evidence="6">Transcriptional regulator</fullName>
    </submittedName>
</protein>
<dbReference type="InterPro" id="IPR046348">
    <property type="entry name" value="SIS_dom_sf"/>
</dbReference>
<dbReference type="Gene3D" id="3.40.50.10490">
    <property type="entry name" value="Glucose-6-phosphate isomerase like protein, domain 1"/>
    <property type="match status" value="1"/>
</dbReference>